<evidence type="ECO:0000313" key="15">
    <source>
        <dbReference type="Proteomes" id="UP000323164"/>
    </source>
</evidence>
<dbReference type="EMBL" id="VTRV01000064">
    <property type="protein sequence ID" value="TZF89893.1"/>
    <property type="molecule type" value="Genomic_DNA"/>
</dbReference>
<evidence type="ECO:0000313" key="14">
    <source>
        <dbReference type="EMBL" id="TZF89893.1"/>
    </source>
</evidence>
<keyword evidence="7 9" id="KW-0720">Serine protease</keyword>
<proteinExistence type="inferred from homology"/>
<feature type="active site" description="Charge relay system" evidence="9">
    <location>
        <position position="442"/>
    </location>
</feature>
<evidence type="ECO:0000256" key="3">
    <source>
        <dbReference type="ARBA" id="ARBA00022525"/>
    </source>
</evidence>
<dbReference type="InterPro" id="IPR034176">
    <property type="entry name" value="Peptidases_S8_13"/>
</dbReference>
<evidence type="ECO:0000256" key="2">
    <source>
        <dbReference type="ARBA" id="ARBA00011073"/>
    </source>
</evidence>
<accession>A0A5D8Z743</accession>
<dbReference type="InterPro" id="IPR007280">
    <property type="entry name" value="Peptidase_C_arc/bac"/>
</dbReference>
<evidence type="ECO:0000256" key="7">
    <source>
        <dbReference type="ARBA" id="ARBA00022825"/>
    </source>
</evidence>
<feature type="chain" id="PRO_5022792890" evidence="11">
    <location>
        <begin position="37"/>
        <end position="612"/>
    </location>
</feature>
<evidence type="ECO:0000256" key="9">
    <source>
        <dbReference type="PROSITE-ProRule" id="PRU01240"/>
    </source>
</evidence>
<dbReference type="PRINTS" id="PR00723">
    <property type="entry name" value="SUBTILISIN"/>
</dbReference>
<dbReference type="OrthoDB" id="9790784at2"/>
<evidence type="ECO:0000256" key="4">
    <source>
        <dbReference type="ARBA" id="ARBA00022670"/>
    </source>
</evidence>
<dbReference type="InterPro" id="IPR050131">
    <property type="entry name" value="Peptidase_S8_subtilisin-like"/>
</dbReference>
<evidence type="ECO:0000256" key="8">
    <source>
        <dbReference type="ARBA" id="ARBA00023145"/>
    </source>
</evidence>
<dbReference type="PROSITE" id="PS00136">
    <property type="entry name" value="SUBTILASE_ASP"/>
    <property type="match status" value="1"/>
</dbReference>
<dbReference type="Pfam" id="PF00082">
    <property type="entry name" value="Peptidase_S8"/>
    <property type="match status" value="1"/>
</dbReference>
<dbReference type="FunFam" id="3.40.50.200:FF:000022">
    <property type="entry name" value="Extracellular protease"/>
    <property type="match status" value="1"/>
</dbReference>
<evidence type="ECO:0000259" key="12">
    <source>
        <dbReference type="Pfam" id="PF00082"/>
    </source>
</evidence>
<dbReference type="Gene3D" id="2.60.120.380">
    <property type="match status" value="1"/>
</dbReference>
<feature type="active site" description="Charge relay system" evidence="9">
    <location>
        <position position="261"/>
    </location>
</feature>
<dbReference type="GO" id="GO:0006508">
    <property type="term" value="P:proteolysis"/>
    <property type="evidence" value="ECO:0007669"/>
    <property type="project" value="UniProtKB-KW"/>
</dbReference>
<feature type="domain" description="Peptidase C-terminal archaeal/bacterial" evidence="13">
    <location>
        <begin position="529"/>
        <end position="598"/>
    </location>
</feature>
<comment type="similarity">
    <text evidence="2 9 10">Belongs to the peptidase S8 family.</text>
</comment>
<dbReference type="InterPro" id="IPR000209">
    <property type="entry name" value="Peptidase_S8/S53_dom"/>
</dbReference>
<organism evidence="14 15">
    <name type="scientific">Cognatilysobacter lacus</name>
    <dbReference type="NCBI Taxonomy" id="1643323"/>
    <lineage>
        <taxon>Bacteria</taxon>
        <taxon>Pseudomonadati</taxon>
        <taxon>Pseudomonadota</taxon>
        <taxon>Gammaproteobacteria</taxon>
        <taxon>Lysobacterales</taxon>
        <taxon>Lysobacteraceae</taxon>
        <taxon>Cognatilysobacter</taxon>
    </lineage>
</organism>
<evidence type="ECO:0000256" key="10">
    <source>
        <dbReference type="RuleBase" id="RU003355"/>
    </source>
</evidence>
<feature type="signal peptide" evidence="11">
    <location>
        <begin position="1"/>
        <end position="36"/>
    </location>
</feature>
<evidence type="ECO:0000256" key="6">
    <source>
        <dbReference type="ARBA" id="ARBA00022801"/>
    </source>
</evidence>
<dbReference type="GO" id="GO:0005576">
    <property type="term" value="C:extracellular region"/>
    <property type="evidence" value="ECO:0007669"/>
    <property type="project" value="UniProtKB-SubCell"/>
</dbReference>
<dbReference type="CDD" id="cd07496">
    <property type="entry name" value="Peptidases_S8_13"/>
    <property type="match status" value="1"/>
</dbReference>
<comment type="caution">
    <text evidence="14">The sequence shown here is derived from an EMBL/GenBank/DDBJ whole genome shotgun (WGS) entry which is preliminary data.</text>
</comment>
<dbReference type="SUPFAM" id="SSF52743">
    <property type="entry name" value="Subtilisin-like"/>
    <property type="match status" value="1"/>
</dbReference>
<evidence type="ECO:0000259" key="13">
    <source>
        <dbReference type="Pfam" id="PF04151"/>
    </source>
</evidence>
<feature type="domain" description="Peptidase S8/S53" evidence="12">
    <location>
        <begin position="191"/>
        <end position="490"/>
    </location>
</feature>
<keyword evidence="8" id="KW-0865">Zymogen</keyword>
<dbReference type="PANTHER" id="PTHR43806:SF11">
    <property type="entry name" value="CEREVISIN-RELATED"/>
    <property type="match status" value="1"/>
</dbReference>
<reference evidence="14 15" key="1">
    <citation type="submission" date="2019-08" db="EMBL/GenBank/DDBJ databases">
        <title>Draft genome sequence of Lysobacter sp. UKS-15.</title>
        <authorList>
            <person name="Im W.-T."/>
        </authorList>
    </citation>
    <scope>NUCLEOTIDE SEQUENCE [LARGE SCALE GENOMIC DNA]</scope>
    <source>
        <strain evidence="14 15">UKS-15</strain>
    </source>
</reference>
<comment type="subcellular location">
    <subcellularLocation>
        <location evidence="1">Secreted</location>
    </subcellularLocation>
</comment>
<keyword evidence="15" id="KW-1185">Reference proteome</keyword>
<evidence type="ECO:0000256" key="1">
    <source>
        <dbReference type="ARBA" id="ARBA00004613"/>
    </source>
</evidence>
<dbReference type="Proteomes" id="UP000323164">
    <property type="component" value="Unassembled WGS sequence"/>
</dbReference>
<protein>
    <submittedName>
        <fullName evidence="14">S8 family serine peptidase</fullName>
    </submittedName>
</protein>
<keyword evidence="4 9" id="KW-0645">Protease</keyword>
<sequence length="612" mass="61596">MNDNDNTRNQRMNHKIRTGLLAATIAACCAAPSAFAADAPAVVAEPGAPNGSMISSERLIVTYKDPTLRRDLKLAAVNAATRRAHAGQMAAATLGAATAAPTVTVMRQLGTGAELLRLSQRLSAQEMHAIVAEASADPSIASIQLDRVMTHTGLVGPQLVPNDPYYGTYQWHLKNTAGGANVEPARDMASGAGVVVAVLDTGITAHPDLDPNIITGYDFITDPFVSRRADGSRVAGGADLGDWAAADECGAGRPATNSSWHGTHVAGTIAELSNNGTGMAGIAPGAKVMPVRVLGRCGGYTSDIVDAITWASGGTVAGVPSLARPAEVINMSLGGSGSCDAATQTAIDGAVSRGTLVVVAAGNSNGDVANFSPASCNNVVSVGAARVTGARASYSNYGPLIDLSAPGGGGGVDGNNGYVWQSINTGAQSPGGASYGGMAGTSMASPHVAAVAALVQSVAPTPLTPAALEALLKQSVRAFPAAPDQPVGAGLLDASQAVTLALAPPGQEPATPLTNKLAVTGVSGASGTTRLYSIVVPSGARLLNLMTYGGTGDVSLYSSRDVTPTTSAAQWMSVRPGNNETIRIASPAAGTYYLLVSGETKYSGLSVTARID</sequence>
<dbReference type="InterPro" id="IPR036852">
    <property type="entry name" value="Peptidase_S8/S53_dom_sf"/>
</dbReference>
<dbReference type="PANTHER" id="PTHR43806">
    <property type="entry name" value="PEPTIDASE S8"/>
    <property type="match status" value="1"/>
</dbReference>
<dbReference type="GO" id="GO:0004252">
    <property type="term" value="F:serine-type endopeptidase activity"/>
    <property type="evidence" value="ECO:0007669"/>
    <property type="project" value="UniProtKB-UniRule"/>
</dbReference>
<dbReference type="PROSITE" id="PS51892">
    <property type="entry name" value="SUBTILASE"/>
    <property type="match status" value="1"/>
</dbReference>
<evidence type="ECO:0000256" key="11">
    <source>
        <dbReference type="SAM" id="SignalP"/>
    </source>
</evidence>
<dbReference type="InterPro" id="IPR023828">
    <property type="entry name" value="Peptidase_S8_Ser-AS"/>
</dbReference>
<name>A0A5D8Z743_9GAMM</name>
<dbReference type="PROSITE" id="PS00138">
    <property type="entry name" value="SUBTILASE_SER"/>
    <property type="match status" value="1"/>
</dbReference>
<gene>
    <name evidence="14" type="ORF">FW784_07495</name>
</gene>
<feature type="active site" description="Charge relay system" evidence="9">
    <location>
        <position position="200"/>
    </location>
</feature>
<keyword evidence="3" id="KW-0964">Secreted</keyword>
<dbReference type="InterPro" id="IPR023827">
    <property type="entry name" value="Peptidase_S8_Asp-AS"/>
</dbReference>
<dbReference type="InterPro" id="IPR015500">
    <property type="entry name" value="Peptidase_S8_subtilisin-rel"/>
</dbReference>
<dbReference type="AlphaFoldDB" id="A0A5D8Z743"/>
<dbReference type="Pfam" id="PF04151">
    <property type="entry name" value="PPC"/>
    <property type="match status" value="1"/>
</dbReference>
<evidence type="ECO:0000256" key="5">
    <source>
        <dbReference type="ARBA" id="ARBA00022729"/>
    </source>
</evidence>
<dbReference type="Gene3D" id="3.40.50.200">
    <property type="entry name" value="Peptidase S8/S53 domain"/>
    <property type="match status" value="1"/>
</dbReference>
<keyword evidence="5 11" id="KW-0732">Signal</keyword>
<keyword evidence="6 9" id="KW-0378">Hydrolase</keyword>